<organism evidence="2 3">
    <name type="scientific">Cellvibrio fontiphilus</name>
    <dbReference type="NCBI Taxonomy" id="1815559"/>
    <lineage>
        <taxon>Bacteria</taxon>
        <taxon>Pseudomonadati</taxon>
        <taxon>Pseudomonadota</taxon>
        <taxon>Gammaproteobacteria</taxon>
        <taxon>Cellvibrionales</taxon>
        <taxon>Cellvibrionaceae</taxon>
        <taxon>Cellvibrio</taxon>
    </lineage>
</organism>
<feature type="compositionally biased region" description="Basic and acidic residues" evidence="1">
    <location>
        <begin position="1"/>
        <end position="16"/>
    </location>
</feature>
<dbReference type="RefSeq" id="WP_378115712.1">
    <property type="nucleotide sequence ID" value="NZ_JBHRTF010000002.1"/>
</dbReference>
<name>A0ABV7FA24_9GAMM</name>
<reference evidence="3" key="1">
    <citation type="journal article" date="2019" name="Int. J. Syst. Evol. Microbiol.">
        <title>The Global Catalogue of Microorganisms (GCM) 10K type strain sequencing project: providing services to taxonomists for standard genome sequencing and annotation.</title>
        <authorList>
            <consortium name="The Broad Institute Genomics Platform"/>
            <consortium name="The Broad Institute Genome Sequencing Center for Infectious Disease"/>
            <person name="Wu L."/>
            <person name="Ma J."/>
        </authorList>
    </citation>
    <scope>NUCLEOTIDE SEQUENCE [LARGE SCALE GENOMIC DNA]</scope>
    <source>
        <strain evidence="3">KCTC 52237</strain>
    </source>
</reference>
<comment type="caution">
    <text evidence="2">The sequence shown here is derived from an EMBL/GenBank/DDBJ whole genome shotgun (WGS) entry which is preliminary data.</text>
</comment>
<feature type="region of interest" description="Disordered" evidence="1">
    <location>
        <begin position="1"/>
        <end position="35"/>
    </location>
</feature>
<gene>
    <name evidence="2" type="ORF">ACFODX_02475</name>
</gene>
<evidence type="ECO:0000256" key="1">
    <source>
        <dbReference type="SAM" id="MobiDB-lite"/>
    </source>
</evidence>
<dbReference type="EMBL" id="JBHRTF010000002">
    <property type="protein sequence ID" value="MFC3114404.1"/>
    <property type="molecule type" value="Genomic_DNA"/>
</dbReference>
<proteinExistence type="predicted"/>
<accession>A0ABV7FA24</accession>
<keyword evidence="3" id="KW-1185">Reference proteome</keyword>
<protein>
    <submittedName>
        <fullName evidence="2">DP-EP family protein</fullName>
    </submittedName>
</protein>
<dbReference type="Pfam" id="PF08985">
    <property type="entry name" value="DP-EP"/>
    <property type="match status" value="1"/>
</dbReference>
<dbReference type="InterPro" id="IPR015078">
    <property type="entry name" value="DP-EP"/>
</dbReference>
<evidence type="ECO:0000313" key="3">
    <source>
        <dbReference type="Proteomes" id="UP001595555"/>
    </source>
</evidence>
<dbReference type="Proteomes" id="UP001595555">
    <property type="component" value="Unassembled WGS sequence"/>
</dbReference>
<evidence type="ECO:0000313" key="2">
    <source>
        <dbReference type="EMBL" id="MFC3114404.1"/>
    </source>
</evidence>
<sequence length="194" mass="21313">MAADKKKAEKKSEKKSVKAVAETTKKTVKKPIKKQPGDCSLEINVPRGGQVIQYFNLTPALPTRASAGDWIFSERGSAVDISSLTVRFELNPSAIERHFERAILVVSMQQNPATNGTWRFALGGVATPNGDTDPDNDVSVEIIDNGFTLLVYVHVLENSEEIVPFQFVASFTDDVTGSVSIYESKDPIIYPKRP</sequence>